<dbReference type="Pfam" id="PF12776">
    <property type="entry name" value="Myb_DNA-bind_3"/>
    <property type="match status" value="1"/>
</dbReference>
<comment type="caution">
    <text evidence="2">The sequence shown here is derived from an EMBL/GenBank/DDBJ whole genome shotgun (WGS) entry which is preliminary data.</text>
</comment>
<dbReference type="EMBL" id="JADBGQ010000007">
    <property type="protein sequence ID" value="KAG5388572.1"/>
    <property type="molecule type" value="Genomic_DNA"/>
</dbReference>
<gene>
    <name evidence="2" type="primary">A08g503860.1_BraROA</name>
    <name evidence="2" type="ORF">IGI04_030113</name>
</gene>
<dbReference type="InterPro" id="IPR024752">
    <property type="entry name" value="Myb/SANT-like_dom"/>
</dbReference>
<name>A0ABQ7LQL9_BRACM</name>
<evidence type="ECO:0000313" key="3">
    <source>
        <dbReference type="Proteomes" id="UP000823674"/>
    </source>
</evidence>
<reference evidence="2 3" key="1">
    <citation type="submission" date="2021-03" db="EMBL/GenBank/DDBJ databases">
        <authorList>
            <person name="King G.J."/>
            <person name="Bancroft I."/>
            <person name="Baten A."/>
            <person name="Bloomfield J."/>
            <person name="Borpatragohain P."/>
            <person name="He Z."/>
            <person name="Irish N."/>
            <person name="Irwin J."/>
            <person name="Liu K."/>
            <person name="Mauleon R.P."/>
            <person name="Moore J."/>
            <person name="Morris R."/>
            <person name="Ostergaard L."/>
            <person name="Wang B."/>
            <person name="Wells R."/>
        </authorList>
    </citation>
    <scope>NUCLEOTIDE SEQUENCE [LARGE SCALE GENOMIC DNA]</scope>
    <source>
        <strain evidence="2">R-o-18</strain>
        <tissue evidence="2">Leaf</tissue>
    </source>
</reference>
<sequence length="286" mass="34275">IYQQVFTPISSITEEDYESFTSLSEDSQRLFIRLYTRKECYVDCYFDSLLKTLLAYSFYFFLQDSDPLKLRPSQAHSLPLFLSLFKMSTSKDNWKPEETRYFFQLYAEERRKGNKVGQQMNKVGKKNIMDAFELRFKKGFSDWKRDYKKKYDSSRKKYIMIRMLTQNRTGLGYDWWKERERVSFSFSLLRKEKDVAVEACEKRTAALEVKNMLAKQLMEREQPFSVETVLEMLYALPEVREWSPLYEASIELLIDSEGSRRGFITMKTDEAKTKFLELRTKIKRDE</sequence>
<feature type="non-terminal residue" evidence="2">
    <location>
        <position position="1"/>
    </location>
</feature>
<dbReference type="Proteomes" id="UP000823674">
    <property type="component" value="Chromosome A08"/>
</dbReference>
<evidence type="ECO:0000259" key="1">
    <source>
        <dbReference type="Pfam" id="PF12776"/>
    </source>
</evidence>
<evidence type="ECO:0000313" key="2">
    <source>
        <dbReference type="EMBL" id="KAG5388572.1"/>
    </source>
</evidence>
<proteinExistence type="predicted"/>
<keyword evidence="3" id="KW-1185">Reference proteome</keyword>
<accession>A0ABQ7LQL9</accession>
<organism evidence="2 3">
    <name type="scientific">Brassica rapa subsp. trilocularis</name>
    <dbReference type="NCBI Taxonomy" id="1813537"/>
    <lineage>
        <taxon>Eukaryota</taxon>
        <taxon>Viridiplantae</taxon>
        <taxon>Streptophyta</taxon>
        <taxon>Embryophyta</taxon>
        <taxon>Tracheophyta</taxon>
        <taxon>Spermatophyta</taxon>
        <taxon>Magnoliopsida</taxon>
        <taxon>eudicotyledons</taxon>
        <taxon>Gunneridae</taxon>
        <taxon>Pentapetalae</taxon>
        <taxon>rosids</taxon>
        <taxon>malvids</taxon>
        <taxon>Brassicales</taxon>
        <taxon>Brassicaceae</taxon>
        <taxon>Brassiceae</taxon>
        <taxon>Brassica</taxon>
    </lineage>
</organism>
<protein>
    <recommendedName>
        <fullName evidence="1">Myb/SANT-like domain-containing protein</fullName>
    </recommendedName>
</protein>
<feature type="domain" description="Myb/SANT-like" evidence="1">
    <location>
        <begin position="93"/>
        <end position="174"/>
    </location>
</feature>